<name>A0A934NAM6_9BACT</name>
<organism evidence="2 3">
    <name type="scientific">Candidatus Nephthysia bennettiae</name>
    <dbReference type="NCBI Taxonomy" id="3127016"/>
    <lineage>
        <taxon>Bacteria</taxon>
        <taxon>Bacillati</taxon>
        <taxon>Candidatus Dormiibacterota</taxon>
        <taxon>Candidatus Dormibacteria</taxon>
        <taxon>Candidatus Dormibacterales</taxon>
        <taxon>Candidatus Dormibacteraceae</taxon>
        <taxon>Candidatus Nephthysia</taxon>
    </lineage>
</organism>
<gene>
    <name evidence="2" type="ORF">JF922_17860</name>
</gene>
<sequence length="155" mass="16522">MSRVEERLRGMGLELPEPAPPIANYVAAVRTGNLVFLSGHAPRQAGSYVYLGKVGRELSVDDGYQAARVVMLSALASLKAEIGDLDRVRRVVKLLGMVNSAPDFHDQPAVINGASDLLVELFGDAGRHARSAVGMAELPMGISVEIELIVEVESA</sequence>
<dbReference type="Gene3D" id="3.30.1330.40">
    <property type="entry name" value="RutC-like"/>
    <property type="match status" value="1"/>
</dbReference>
<accession>A0A934NAM6</accession>
<evidence type="ECO:0000313" key="2">
    <source>
        <dbReference type="EMBL" id="MBJ7599929.1"/>
    </source>
</evidence>
<dbReference type="PANTHER" id="PTHR43760:SF1">
    <property type="entry name" value="ENDORIBONUCLEASE L-PSP_CHORISMATE MUTASE-LIKE DOMAIN-CONTAINING PROTEIN"/>
    <property type="match status" value="1"/>
</dbReference>
<protein>
    <submittedName>
        <fullName evidence="2">RidA family protein</fullName>
    </submittedName>
</protein>
<comment type="caution">
    <text evidence="2">The sequence shown here is derived from an EMBL/GenBank/DDBJ whole genome shotgun (WGS) entry which is preliminary data.</text>
</comment>
<dbReference type="CDD" id="cd02199">
    <property type="entry name" value="YjgF_YER057c_UK114_like_1"/>
    <property type="match status" value="1"/>
</dbReference>
<feature type="domain" description="Endoribonuclease L-PSP/chorismate mutase-like" evidence="1">
    <location>
        <begin position="5"/>
        <end position="140"/>
    </location>
</feature>
<evidence type="ECO:0000313" key="3">
    <source>
        <dbReference type="Proteomes" id="UP000612893"/>
    </source>
</evidence>
<dbReference type="AlphaFoldDB" id="A0A934NAM6"/>
<dbReference type="SUPFAM" id="SSF55298">
    <property type="entry name" value="YjgF-like"/>
    <property type="match status" value="1"/>
</dbReference>
<evidence type="ECO:0000259" key="1">
    <source>
        <dbReference type="Pfam" id="PF14588"/>
    </source>
</evidence>
<dbReference type="EMBL" id="JAEKNR010000177">
    <property type="protein sequence ID" value="MBJ7599929.1"/>
    <property type="molecule type" value="Genomic_DNA"/>
</dbReference>
<reference evidence="2" key="1">
    <citation type="submission" date="2020-10" db="EMBL/GenBank/DDBJ databases">
        <title>Ca. Dormibacterota MAGs.</title>
        <authorList>
            <person name="Montgomery K."/>
        </authorList>
    </citation>
    <scope>NUCLEOTIDE SEQUENCE [LARGE SCALE GENOMIC DNA]</scope>
    <source>
        <strain evidence="2">SC8812_S17_10</strain>
    </source>
</reference>
<dbReference type="InterPro" id="IPR035959">
    <property type="entry name" value="RutC-like_sf"/>
</dbReference>
<dbReference type="Proteomes" id="UP000612893">
    <property type="component" value="Unassembled WGS sequence"/>
</dbReference>
<proteinExistence type="predicted"/>
<dbReference type="Pfam" id="PF14588">
    <property type="entry name" value="YjgF_endoribonc"/>
    <property type="match status" value="1"/>
</dbReference>
<dbReference type="InterPro" id="IPR013813">
    <property type="entry name" value="Endoribo_LPSP/chorism_mut-like"/>
</dbReference>
<dbReference type="PANTHER" id="PTHR43760">
    <property type="entry name" value="ENDORIBONUCLEASE-RELATED"/>
    <property type="match status" value="1"/>
</dbReference>
<dbReference type="RefSeq" id="WP_338203585.1">
    <property type="nucleotide sequence ID" value="NZ_JAEKNR010000177.1"/>
</dbReference>
<keyword evidence="3" id="KW-1185">Reference proteome</keyword>